<dbReference type="OrthoDB" id="6509975at2759"/>
<dbReference type="PANTHER" id="PTHR20963">
    <property type="entry name" value="MULTIPLE INOSITOL POLYPHOSPHATE PHOSPHATASE-RELATED"/>
    <property type="match status" value="1"/>
</dbReference>
<evidence type="ECO:0000256" key="2">
    <source>
        <dbReference type="ARBA" id="ARBA00012632"/>
    </source>
</evidence>
<evidence type="ECO:0000313" key="5">
    <source>
        <dbReference type="EMBL" id="KAG9249320.1"/>
    </source>
</evidence>
<evidence type="ECO:0000256" key="4">
    <source>
        <dbReference type="SAM" id="Phobius"/>
    </source>
</evidence>
<proteinExistence type="inferred from homology"/>
<reference evidence="5" key="1">
    <citation type="journal article" date="2021" name="IMA Fungus">
        <title>Genomic characterization of three marine fungi, including Emericellopsis atlantica sp. nov. with signatures of a generalist lifestyle and marine biomass degradation.</title>
        <authorList>
            <person name="Hagestad O.C."/>
            <person name="Hou L."/>
            <person name="Andersen J.H."/>
            <person name="Hansen E.H."/>
            <person name="Altermark B."/>
            <person name="Li C."/>
            <person name="Kuhnert E."/>
            <person name="Cox R.J."/>
            <person name="Crous P.W."/>
            <person name="Spatafora J.W."/>
            <person name="Lail K."/>
            <person name="Amirebrahimi M."/>
            <person name="Lipzen A."/>
            <person name="Pangilinan J."/>
            <person name="Andreopoulos W."/>
            <person name="Hayes R.D."/>
            <person name="Ng V."/>
            <person name="Grigoriev I.V."/>
            <person name="Jackson S.A."/>
            <person name="Sutton T.D.S."/>
            <person name="Dobson A.D.W."/>
            <person name="Rama T."/>
        </authorList>
    </citation>
    <scope>NUCLEOTIDE SEQUENCE</scope>
    <source>
        <strain evidence="5">TRa3180A</strain>
    </source>
</reference>
<keyword evidence="4" id="KW-1133">Transmembrane helix</keyword>
<dbReference type="InterPro" id="IPR000560">
    <property type="entry name" value="His_Pase_clade-2"/>
</dbReference>
<evidence type="ECO:0000256" key="3">
    <source>
        <dbReference type="ARBA" id="ARBA00022801"/>
    </source>
</evidence>
<dbReference type="Gene3D" id="3.40.50.1240">
    <property type="entry name" value="Phosphoglycerate mutase-like"/>
    <property type="match status" value="1"/>
</dbReference>
<organism evidence="5 6">
    <name type="scientific">Calycina marina</name>
    <dbReference type="NCBI Taxonomy" id="1763456"/>
    <lineage>
        <taxon>Eukaryota</taxon>
        <taxon>Fungi</taxon>
        <taxon>Dikarya</taxon>
        <taxon>Ascomycota</taxon>
        <taxon>Pezizomycotina</taxon>
        <taxon>Leotiomycetes</taxon>
        <taxon>Helotiales</taxon>
        <taxon>Pezizellaceae</taxon>
        <taxon>Calycina</taxon>
    </lineage>
</organism>
<feature type="transmembrane region" description="Helical" evidence="4">
    <location>
        <begin position="69"/>
        <end position="88"/>
    </location>
</feature>
<evidence type="ECO:0000313" key="6">
    <source>
        <dbReference type="Proteomes" id="UP000887226"/>
    </source>
</evidence>
<keyword evidence="4" id="KW-0812">Transmembrane</keyword>
<dbReference type="EMBL" id="MU253737">
    <property type="protein sequence ID" value="KAG9249320.1"/>
    <property type="molecule type" value="Genomic_DNA"/>
</dbReference>
<dbReference type="AlphaFoldDB" id="A0A9P7ZD28"/>
<dbReference type="GO" id="GO:0016158">
    <property type="term" value="F:inositol hexakisphosphate 3-phosphatase activity"/>
    <property type="evidence" value="ECO:0007669"/>
    <property type="project" value="UniProtKB-EC"/>
</dbReference>
<protein>
    <recommendedName>
        <fullName evidence="2">3-phytase</fullName>
        <ecNumber evidence="2">3.1.3.8</ecNumber>
    </recommendedName>
</protein>
<dbReference type="InterPro" id="IPR029033">
    <property type="entry name" value="His_PPase_superfam"/>
</dbReference>
<dbReference type="EC" id="3.1.3.8" evidence="2"/>
<dbReference type="CDD" id="cd07061">
    <property type="entry name" value="HP_HAP_like"/>
    <property type="match status" value="1"/>
</dbReference>
<keyword evidence="4" id="KW-0472">Membrane</keyword>
<dbReference type="Proteomes" id="UP000887226">
    <property type="component" value="Unassembled WGS sequence"/>
</dbReference>
<dbReference type="PROSITE" id="PS00778">
    <property type="entry name" value="HIS_ACID_PHOSPHAT_2"/>
    <property type="match status" value="1"/>
</dbReference>
<dbReference type="Pfam" id="PF00328">
    <property type="entry name" value="His_Phos_2"/>
    <property type="match status" value="1"/>
</dbReference>
<keyword evidence="3" id="KW-0378">Hydrolase</keyword>
<accession>A0A9P7ZD28</accession>
<comment type="similarity">
    <text evidence="1">Belongs to the histidine acid phosphatase family.</text>
</comment>
<dbReference type="InterPro" id="IPR033379">
    <property type="entry name" value="Acid_Pase_AS"/>
</dbReference>
<dbReference type="GO" id="GO:0003993">
    <property type="term" value="F:acid phosphatase activity"/>
    <property type="evidence" value="ECO:0007669"/>
    <property type="project" value="TreeGrafter"/>
</dbReference>
<dbReference type="SUPFAM" id="SSF53254">
    <property type="entry name" value="Phosphoglycerate mutase-like"/>
    <property type="match status" value="1"/>
</dbReference>
<gene>
    <name evidence="5" type="ORF">BJ878DRAFT_410736</name>
</gene>
<evidence type="ECO:0000256" key="1">
    <source>
        <dbReference type="ARBA" id="ARBA00005375"/>
    </source>
</evidence>
<dbReference type="PROSITE" id="PS00616">
    <property type="entry name" value="HIS_ACID_PHOSPHAT_1"/>
    <property type="match status" value="1"/>
</dbReference>
<dbReference type="PANTHER" id="PTHR20963:SF24">
    <property type="entry name" value="3-PHYTASE B"/>
    <property type="match status" value="1"/>
</dbReference>
<name>A0A9P7ZD28_9HELO</name>
<sequence length="532" mass="60005">MAKGRRTTAIIGQDRSNSSPQLYKYQILGSSDENEQDTIIRRRERDEYPDDLILDEHLRSFRNAAKNSLIQIVLAAGAIVAVIFWAIAYGTQARAESCDTWDTGFTCSPSISQYWGQYSPYYSVQSEIPNDVPGECKITFAQLLSRHGARDPTYEKSLLYRMTIDKVHRDAISYTESFKFIQDYLYSLGANQLTVFGEQQMVNSGHHFYDRYQDLASHITPFIRSADQNRVVQSGLNWTQGFHQARLSHLKKKHDNFPYPILNISEAAGSNNTLDHGLCNPFELSNSGSEAQRIWLNTFIPPILQRLNNNLPGANLSNVEALFIMDLCPYETVASSTGKLSPFCNLFSEKEWQEYDYYQSVGKYYGYSWGSELAPSQGVGFVNELIARLTHTPVHDNTSTNHTLDSSNITFPLHATLYADFSHDNDMMAIFSALGLYNETEPLTKETMQSVEQMKGYAASRAVPFAGRAYFEKMSCKGEKEEMVRIVVNDRVVPLKSCGGDRLGRCALGKFVDSLSFARSGGNWDKCLISAR</sequence>
<comment type="caution">
    <text evidence="5">The sequence shown here is derived from an EMBL/GenBank/DDBJ whole genome shotgun (WGS) entry which is preliminary data.</text>
</comment>
<keyword evidence="6" id="KW-1185">Reference proteome</keyword>